<dbReference type="EMBL" id="GBRD01002049">
    <property type="protein sequence ID" value="JAG63772.1"/>
    <property type="molecule type" value="Transcribed_RNA"/>
</dbReference>
<name>A0A0K8TDV9_LYGHE</name>
<reference evidence="1" key="1">
    <citation type="submission" date="2014-09" db="EMBL/GenBank/DDBJ databases">
        <authorList>
            <person name="Magalhaes I.L.F."/>
            <person name="Oliveira U."/>
            <person name="Santos F.R."/>
            <person name="Vidigal T.H.D.A."/>
            <person name="Brescovit A.D."/>
            <person name="Santos A.J."/>
        </authorList>
    </citation>
    <scope>NUCLEOTIDE SEQUENCE</scope>
</reference>
<proteinExistence type="predicted"/>
<dbReference type="AlphaFoldDB" id="A0A0K8TDV9"/>
<accession>A0A0K8TDV9</accession>
<protein>
    <submittedName>
        <fullName evidence="1">Uncharacterized protein</fullName>
    </submittedName>
</protein>
<evidence type="ECO:0000313" key="1">
    <source>
        <dbReference type="EMBL" id="JAG63772.1"/>
    </source>
</evidence>
<organism evidence="1">
    <name type="scientific">Lygus hesperus</name>
    <name type="common">Western plant bug</name>
    <dbReference type="NCBI Taxonomy" id="30085"/>
    <lineage>
        <taxon>Eukaryota</taxon>
        <taxon>Metazoa</taxon>
        <taxon>Ecdysozoa</taxon>
        <taxon>Arthropoda</taxon>
        <taxon>Hexapoda</taxon>
        <taxon>Insecta</taxon>
        <taxon>Pterygota</taxon>
        <taxon>Neoptera</taxon>
        <taxon>Paraneoptera</taxon>
        <taxon>Hemiptera</taxon>
        <taxon>Heteroptera</taxon>
        <taxon>Panheteroptera</taxon>
        <taxon>Cimicomorpha</taxon>
        <taxon>Miridae</taxon>
        <taxon>Mirini</taxon>
        <taxon>Lygus</taxon>
    </lineage>
</organism>
<sequence length="144" mass="16845">MNNSDRQYYKKEGELPLSKRLTQEFICSPLLRRNGQPAKESKRFGKNPDVNLLFDDEKPKVKTRRTEKFRRVIDLSDAIRKQIVRIDEKKLTSGDRAQKLLSKRALRWTEKQNPTTMSYFVEMDTKRLSTKIAPGSTSDNSRIP</sequence>